<evidence type="ECO:0000256" key="1">
    <source>
        <dbReference type="ARBA" id="ARBA00022578"/>
    </source>
</evidence>
<dbReference type="Pfam" id="PF10551">
    <property type="entry name" value="MULE"/>
    <property type="match status" value="1"/>
</dbReference>
<reference evidence="5" key="4">
    <citation type="submission" date="2019-03" db="UniProtKB">
        <authorList>
            <consortium name="EnsemblPlants"/>
        </authorList>
    </citation>
    <scope>IDENTIFICATION</scope>
</reference>
<feature type="domain" description="MULE transposase" evidence="4">
    <location>
        <begin position="137"/>
        <end position="230"/>
    </location>
</feature>
<dbReference type="Gramene" id="AET7Gv20813000.1">
    <property type="protein sequence ID" value="AET7Gv20813000.1"/>
    <property type="gene ID" value="AET7Gv20813000"/>
</dbReference>
<evidence type="ECO:0000256" key="3">
    <source>
        <dbReference type="ARBA" id="ARBA00023172"/>
    </source>
</evidence>
<sequence length="232" mass="26290">VQVTVLVDQHDCISSSRVKTITPSQNWVASKAVSILRDSPSMGAKELQKKLHEEHSVIISYDTVWMGKEKALAEVYGKWEESFEMLYRWKAEVLKRSPGSVVEIEVLEIDGNVYFHQFFSALKPCIDGFLEGCRPHLSIDSTALNGRWNGHLASATTVDGHNWMYPLSFGFIASETENNWTWFMNQLKKAIGDPPLLAVCTDACKGLENAVKNVFPNAEQRECFYHLMKNFV</sequence>
<evidence type="ECO:0000313" key="6">
    <source>
        <dbReference type="Proteomes" id="UP000015105"/>
    </source>
</evidence>
<protein>
    <recommendedName>
        <fullName evidence="4">MULE transposase domain-containing protein</fullName>
    </recommendedName>
</protein>
<dbReference type="GO" id="GO:0006313">
    <property type="term" value="P:DNA transposition"/>
    <property type="evidence" value="ECO:0007669"/>
    <property type="project" value="InterPro"/>
</dbReference>
<keyword evidence="2" id="KW-0238">DNA-binding</keyword>
<reference evidence="5" key="5">
    <citation type="journal article" date="2021" name="G3 (Bethesda)">
        <title>Aegilops tauschii genome assembly Aet v5.0 features greater sequence contiguity and improved annotation.</title>
        <authorList>
            <person name="Wang L."/>
            <person name="Zhu T."/>
            <person name="Rodriguez J.C."/>
            <person name="Deal K.R."/>
            <person name="Dubcovsky J."/>
            <person name="McGuire P.E."/>
            <person name="Lux T."/>
            <person name="Spannagl M."/>
            <person name="Mayer K.F.X."/>
            <person name="Baldrich P."/>
            <person name="Meyers B.C."/>
            <person name="Huo N."/>
            <person name="Gu Y.Q."/>
            <person name="Zhou H."/>
            <person name="Devos K.M."/>
            <person name="Bennetzen J.L."/>
            <person name="Unver T."/>
            <person name="Budak H."/>
            <person name="Gulick P.J."/>
            <person name="Galiba G."/>
            <person name="Kalapos B."/>
            <person name="Nelson D.R."/>
            <person name="Li P."/>
            <person name="You F.M."/>
            <person name="Luo M.C."/>
            <person name="Dvorak J."/>
        </authorList>
    </citation>
    <scope>NUCLEOTIDE SEQUENCE [LARGE SCALE GENOMIC DNA]</scope>
    <source>
        <strain evidence="5">cv. AL8/78</strain>
    </source>
</reference>
<organism evidence="5 6">
    <name type="scientific">Aegilops tauschii subsp. strangulata</name>
    <name type="common">Goatgrass</name>
    <dbReference type="NCBI Taxonomy" id="200361"/>
    <lineage>
        <taxon>Eukaryota</taxon>
        <taxon>Viridiplantae</taxon>
        <taxon>Streptophyta</taxon>
        <taxon>Embryophyta</taxon>
        <taxon>Tracheophyta</taxon>
        <taxon>Spermatophyta</taxon>
        <taxon>Magnoliopsida</taxon>
        <taxon>Liliopsida</taxon>
        <taxon>Poales</taxon>
        <taxon>Poaceae</taxon>
        <taxon>BOP clade</taxon>
        <taxon>Pooideae</taxon>
        <taxon>Triticodae</taxon>
        <taxon>Triticeae</taxon>
        <taxon>Triticinae</taxon>
        <taxon>Aegilops</taxon>
    </lineage>
</organism>
<reference evidence="6" key="2">
    <citation type="journal article" date="2017" name="Nat. Plants">
        <title>The Aegilops tauschii genome reveals multiple impacts of transposons.</title>
        <authorList>
            <person name="Zhao G."/>
            <person name="Zou C."/>
            <person name="Li K."/>
            <person name="Wang K."/>
            <person name="Li T."/>
            <person name="Gao L."/>
            <person name="Zhang X."/>
            <person name="Wang H."/>
            <person name="Yang Z."/>
            <person name="Liu X."/>
            <person name="Jiang W."/>
            <person name="Mao L."/>
            <person name="Kong X."/>
            <person name="Jiao Y."/>
            <person name="Jia J."/>
        </authorList>
    </citation>
    <scope>NUCLEOTIDE SEQUENCE [LARGE SCALE GENOMIC DNA]</scope>
    <source>
        <strain evidence="6">cv. AL8/78</strain>
    </source>
</reference>
<name>A0A453S4P9_AEGTS</name>
<dbReference type="PANTHER" id="PTHR31973:SF195">
    <property type="entry name" value="MUDR FAMILY TRANSPOSASE"/>
    <property type="match status" value="1"/>
</dbReference>
<dbReference type="Proteomes" id="UP000015105">
    <property type="component" value="Chromosome 7D"/>
</dbReference>
<reference evidence="6" key="1">
    <citation type="journal article" date="2014" name="Science">
        <title>Ancient hybridizations among the ancestral genomes of bread wheat.</title>
        <authorList>
            <consortium name="International Wheat Genome Sequencing Consortium,"/>
            <person name="Marcussen T."/>
            <person name="Sandve S.R."/>
            <person name="Heier L."/>
            <person name="Spannagl M."/>
            <person name="Pfeifer M."/>
            <person name="Jakobsen K.S."/>
            <person name="Wulff B.B."/>
            <person name="Steuernagel B."/>
            <person name="Mayer K.F."/>
            <person name="Olsen O.A."/>
        </authorList>
    </citation>
    <scope>NUCLEOTIDE SEQUENCE [LARGE SCALE GENOMIC DNA]</scope>
    <source>
        <strain evidence="6">cv. AL8/78</strain>
    </source>
</reference>
<accession>A0A453S4P9</accession>
<reference evidence="5" key="3">
    <citation type="journal article" date="2017" name="Nature">
        <title>Genome sequence of the progenitor of the wheat D genome Aegilops tauschii.</title>
        <authorList>
            <person name="Luo M.C."/>
            <person name="Gu Y.Q."/>
            <person name="Puiu D."/>
            <person name="Wang H."/>
            <person name="Twardziok S.O."/>
            <person name="Deal K.R."/>
            <person name="Huo N."/>
            <person name="Zhu T."/>
            <person name="Wang L."/>
            <person name="Wang Y."/>
            <person name="McGuire P.E."/>
            <person name="Liu S."/>
            <person name="Long H."/>
            <person name="Ramasamy R.K."/>
            <person name="Rodriguez J.C."/>
            <person name="Van S.L."/>
            <person name="Yuan L."/>
            <person name="Wang Z."/>
            <person name="Xia Z."/>
            <person name="Xiao L."/>
            <person name="Anderson O.D."/>
            <person name="Ouyang S."/>
            <person name="Liang Y."/>
            <person name="Zimin A.V."/>
            <person name="Pertea G."/>
            <person name="Qi P."/>
            <person name="Bennetzen J.L."/>
            <person name="Dai X."/>
            <person name="Dawson M.W."/>
            <person name="Muller H.G."/>
            <person name="Kugler K."/>
            <person name="Rivarola-Duarte L."/>
            <person name="Spannagl M."/>
            <person name="Mayer K.F.X."/>
            <person name="Lu F.H."/>
            <person name="Bevan M.W."/>
            <person name="Leroy P."/>
            <person name="Li P."/>
            <person name="You F.M."/>
            <person name="Sun Q."/>
            <person name="Liu Z."/>
            <person name="Lyons E."/>
            <person name="Wicker T."/>
            <person name="Salzberg S.L."/>
            <person name="Devos K.M."/>
            <person name="Dvorak J."/>
        </authorList>
    </citation>
    <scope>NUCLEOTIDE SEQUENCE [LARGE SCALE GENOMIC DNA]</scope>
    <source>
        <strain evidence="5">cv. AL8/78</strain>
    </source>
</reference>
<keyword evidence="3" id="KW-0233">DNA recombination</keyword>
<dbReference type="PROSITE" id="PS01007">
    <property type="entry name" value="TRANSPOSASE_MUTATOR"/>
    <property type="match status" value="1"/>
</dbReference>
<proteinExistence type="predicted"/>
<dbReference type="GO" id="GO:0004803">
    <property type="term" value="F:transposase activity"/>
    <property type="evidence" value="ECO:0007669"/>
    <property type="project" value="InterPro"/>
</dbReference>
<evidence type="ECO:0000313" key="5">
    <source>
        <dbReference type="EnsemblPlants" id="AET7Gv20813000.1"/>
    </source>
</evidence>
<dbReference type="EnsemblPlants" id="AET7Gv20813000.1">
    <property type="protein sequence ID" value="AET7Gv20813000.1"/>
    <property type="gene ID" value="AET7Gv20813000"/>
</dbReference>
<dbReference type="InterPro" id="IPR018289">
    <property type="entry name" value="MULE_transposase_dom"/>
</dbReference>
<keyword evidence="6" id="KW-1185">Reference proteome</keyword>
<keyword evidence="1" id="KW-0815">Transposition</keyword>
<dbReference type="InterPro" id="IPR001207">
    <property type="entry name" value="Transposase_mutator"/>
</dbReference>
<dbReference type="AlphaFoldDB" id="A0A453S4P9"/>
<evidence type="ECO:0000259" key="4">
    <source>
        <dbReference type="Pfam" id="PF10551"/>
    </source>
</evidence>
<dbReference type="PANTHER" id="PTHR31973">
    <property type="entry name" value="POLYPROTEIN, PUTATIVE-RELATED"/>
    <property type="match status" value="1"/>
</dbReference>
<dbReference type="GO" id="GO:0003677">
    <property type="term" value="F:DNA binding"/>
    <property type="evidence" value="ECO:0007669"/>
    <property type="project" value="UniProtKB-KW"/>
</dbReference>
<evidence type="ECO:0000256" key="2">
    <source>
        <dbReference type="ARBA" id="ARBA00023125"/>
    </source>
</evidence>